<feature type="domain" description="VASt" evidence="6">
    <location>
        <begin position="251"/>
        <end position="338"/>
    </location>
</feature>
<evidence type="ECO:0000256" key="4">
    <source>
        <dbReference type="ARBA" id="ARBA00023136"/>
    </source>
</evidence>
<dbReference type="OrthoDB" id="2162691at2759"/>
<evidence type="ECO:0000256" key="5">
    <source>
        <dbReference type="SAM" id="MobiDB-lite"/>
    </source>
</evidence>
<name>A0A0K9P692_ZOSMR</name>
<evidence type="ECO:0000259" key="6">
    <source>
        <dbReference type="PROSITE" id="PS51778"/>
    </source>
</evidence>
<keyword evidence="2" id="KW-0812">Transmembrane</keyword>
<dbReference type="Proteomes" id="UP000036987">
    <property type="component" value="Unassembled WGS sequence"/>
</dbReference>
<dbReference type="InterPro" id="IPR011993">
    <property type="entry name" value="PH-like_dom_sf"/>
</dbReference>
<keyword evidence="4" id="KW-0472">Membrane</keyword>
<dbReference type="EMBL" id="LFYR01001212">
    <property type="protein sequence ID" value="KMZ63732.1"/>
    <property type="molecule type" value="Genomic_DNA"/>
</dbReference>
<dbReference type="Pfam" id="PF02893">
    <property type="entry name" value="GRAM"/>
    <property type="match status" value="1"/>
</dbReference>
<dbReference type="OMA" id="RISCISF"/>
<comment type="caution">
    <text evidence="7">The sequence shown here is derived from an EMBL/GenBank/DDBJ whole genome shotgun (WGS) entry which is preliminary data.</text>
</comment>
<sequence>MAVVSPIKDKIDQFGTLAQQNQLQSLSPASSDRSSKKYEIEPAASDDASSAYSGETSDRRDTDISVQILPTKSEEYRLMFRLPGDEVLLQNFNCALQENIPLQGHMYLFAHHICFYSNIFGFETKKKISFTEITSVQKAKTAAIFPTAIEIFAGEKKHFFGSFLSRDEAYEFIVYRWALHNSEVRDSFECQDSKFDNGQDVFISDSENNTKEQKFDGPYCADREPVGEISRSEEALSWQFEDADAPTVPDYFSKVVETNFPVSLEEFFSLFLSDAAIDFLQKFHKICGDKDFQFGRWCHHENSGLTRNISFQHPIKIYLGAKFGLCEEIQKFHAYKNR</sequence>
<feature type="compositionally biased region" description="Low complexity" evidence="5">
    <location>
        <begin position="43"/>
        <end position="53"/>
    </location>
</feature>
<protein>
    <recommendedName>
        <fullName evidence="6">VASt domain-containing protein</fullName>
    </recommendedName>
</protein>
<evidence type="ECO:0000313" key="7">
    <source>
        <dbReference type="EMBL" id="KMZ63732.1"/>
    </source>
</evidence>
<evidence type="ECO:0000313" key="8">
    <source>
        <dbReference type="Proteomes" id="UP000036987"/>
    </source>
</evidence>
<keyword evidence="8" id="KW-1185">Reference proteome</keyword>
<dbReference type="Pfam" id="PF16016">
    <property type="entry name" value="VASt"/>
    <property type="match status" value="1"/>
</dbReference>
<dbReference type="PROSITE" id="PS51778">
    <property type="entry name" value="VAST"/>
    <property type="match status" value="1"/>
</dbReference>
<dbReference type="InterPro" id="IPR004182">
    <property type="entry name" value="GRAM"/>
</dbReference>
<dbReference type="PANTHER" id="PTHR47666">
    <property type="entry name" value="PROTEIN VASCULAR ASSOCIATED DEATH 1, CHLOROPLASTIC"/>
    <property type="match status" value="1"/>
</dbReference>
<dbReference type="Gene3D" id="2.30.29.30">
    <property type="entry name" value="Pleckstrin-homology domain (PH domain)/Phosphotyrosine-binding domain (PTB)"/>
    <property type="match status" value="1"/>
</dbReference>
<dbReference type="PANTHER" id="PTHR47666:SF1">
    <property type="entry name" value="PROTEIN VASCULAR ASSOCIATED DEATH 1, CHLOROPLASTIC"/>
    <property type="match status" value="1"/>
</dbReference>
<feature type="compositionally biased region" description="Polar residues" evidence="5">
    <location>
        <begin position="22"/>
        <end position="32"/>
    </location>
</feature>
<comment type="subcellular location">
    <subcellularLocation>
        <location evidence="1">Membrane</location>
        <topology evidence="1">Single-pass membrane protein</topology>
    </subcellularLocation>
</comment>
<dbReference type="InterPro" id="IPR031968">
    <property type="entry name" value="VASt"/>
</dbReference>
<reference evidence="8" key="1">
    <citation type="journal article" date="2016" name="Nature">
        <title>The genome of the seagrass Zostera marina reveals angiosperm adaptation to the sea.</title>
        <authorList>
            <person name="Olsen J.L."/>
            <person name="Rouze P."/>
            <person name="Verhelst B."/>
            <person name="Lin Y.-C."/>
            <person name="Bayer T."/>
            <person name="Collen J."/>
            <person name="Dattolo E."/>
            <person name="De Paoli E."/>
            <person name="Dittami S."/>
            <person name="Maumus F."/>
            <person name="Michel G."/>
            <person name="Kersting A."/>
            <person name="Lauritano C."/>
            <person name="Lohaus R."/>
            <person name="Toepel M."/>
            <person name="Tonon T."/>
            <person name="Vanneste K."/>
            <person name="Amirebrahimi M."/>
            <person name="Brakel J."/>
            <person name="Bostroem C."/>
            <person name="Chovatia M."/>
            <person name="Grimwood J."/>
            <person name="Jenkins J.W."/>
            <person name="Jueterbock A."/>
            <person name="Mraz A."/>
            <person name="Stam W.T."/>
            <person name="Tice H."/>
            <person name="Bornberg-Bauer E."/>
            <person name="Green P.J."/>
            <person name="Pearson G.A."/>
            <person name="Procaccini G."/>
            <person name="Duarte C.M."/>
            <person name="Schmutz J."/>
            <person name="Reusch T.B.H."/>
            <person name="Van de Peer Y."/>
        </authorList>
    </citation>
    <scope>NUCLEOTIDE SEQUENCE [LARGE SCALE GENOMIC DNA]</scope>
    <source>
        <strain evidence="8">cv. Finnish</strain>
    </source>
</reference>
<dbReference type="AlphaFoldDB" id="A0A0K9P692"/>
<organism evidence="7 8">
    <name type="scientific">Zostera marina</name>
    <name type="common">Eelgrass</name>
    <dbReference type="NCBI Taxonomy" id="29655"/>
    <lineage>
        <taxon>Eukaryota</taxon>
        <taxon>Viridiplantae</taxon>
        <taxon>Streptophyta</taxon>
        <taxon>Embryophyta</taxon>
        <taxon>Tracheophyta</taxon>
        <taxon>Spermatophyta</taxon>
        <taxon>Magnoliopsida</taxon>
        <taxon>Liliopsida</taxon>
        <taxon>Zosteraceae</taxon>
        <taxon>Zostera</taxon>
    </lineage>
</organism>
<evidence type="ECO:0000256" key="2">
    <source>
        <dbReference type="ARBA" id="ARBA00022692"/>
    </source>
</evidence>
<proteinExistence type="predicted"/>
<dbReference type="CDD" id="cd13220">
    <property type="entry name" value="PH-GRAM_GRAMDC"/>
    <property type="match status" value="1"/>
</dbReference>
<keyword evidence="3" id="KW-1133">Transmembrane helix</keyword>
<dbReference type="SMART" id="SM00568">
    <property type="entry name" value="GRAM"/>
    <property type="match status" value="1"/>
</dbReference>
<evidence type="ECO:0000256" key="3">
    <source>
        <dbReference type="ARBA" id="ARBA00022989"/>
    </source>
</evidence>
<feature type="region of interest" description="Disordered" evidence="5">
    <location>
        <begin position="22"/>
        <end position="61"/>
    </location>
</feature>
<gene>
    <name evidence="7" type="ORF">ZOSMA_39G00030</name>
</gene>
<evidence type="ECO:0000256" key="1">
    <source>
        <dbReference type="ARBA" id="ARBA00004167"/>
    </source>
</evidence>
<dbReference type="GO" id="GO:0016020">
    <property type="term" value="C:membrane"/>
    <property type="evidence" value="ECO:0007669"/>
    <property type="project" value="UniProtKB-SubCell"/>
</dbReference>
<dbReference type="STRING" id="29655.A0A0K9P692"/>
<accession>A0A0K9P692</accession>